<dbReference type="InterPro" id="IPR050763">
    <property type="entry name" value="ABC_transporter_ATP-binding"/>
</dbReference>
<dbReference type="PANTHER" id="PTHR42711:SF1">
    <property type="entry name" value="ABC-TRANSPORT PROTEIN, ATP-BINDING COMPONENT"/>
    <property type="match status" value="1"/>
</dbReference>
<keyword evidence="1" id="KW-0813">Transport</keyword>
<dbReference type="RefSeq" id="WP_144700995.1">
    <property type="nucleotide sequence ID" value="NZ_VNJJ01000005.1"/>
</dbReference>
<dbReference type="Proteomes" id="UP000316330">
    <property type="component" value="Unassembled WGS sequence"/>
</dbReference>
<keyword evidence="6" id="KW-1185">Reference proteome</keyword>
<keyword evidence="3 5" id="KW-0067">ATP-binding</keyword>
<accession>A0A559JKM9</accession>
<gene>
    <name evidence="5" type="ORF">FPZ45_10410</name>
</gene>
<evidence type="ECO:0000259" key="4">
    <source>
        <dbReference type="Pfam" id="PF00005"/>
    </source>
</evidence>
<evidence type="ECO:0000256" key="3">
    <source>
        <dbReference type="ARBA" id="ARBA00022840"/>
    </source>
</evidence>
<evidence type="ECO:0000256" key="2">
    <source>
        <dbReference type="ARBA" id="ARBA00022741"/>
    </source>
</evidence>
<dbReference type="GO" id="GO:0016887">
    <property type="term" value="F:ATP hydrolysis activity"/>
    <property type="evidence" value="ECO:0007669"/>
    <property type="project" value="InterPro"/>
</dbReference>
<dbReference type="InterPro" id="IPR003439">
    <property type="entry name" value="ABC_transporter-like_ATP-bd"/>
</dbReference>
<dbReference type="Pfam" id="PF00005">
    <property type="entry name" value="ABC_tran"/>
    <property type="match status" value="1"/>
</dbReference>
<protein>
    <submittedName>
        <fullName evidence="5">ATP-binding cassette domain-containing protein</fullName>
    </submittedName>
</protein>
<dbReference type="AlphaFoldDB" id="A0A559JKM9"/>
<dbReference type="InterPro" id="IPR027417">
    <property type="entry name" value="P-loop_NTPase"/>
</dbReference>
<name>A0A559JKM9_9BACL</name>
<dbReference type="OrthoDB" id="9804819at2"/>
<dbReference type="EMBL" id="VNJJ01000005">
    <property type="protein sequence ID" value="TVY00437.1"/>
    <property type="molecule type" value="Genomic_DNA"/>
</dbReference>
<comment type="caution">
    <text evidence="5">The sequence shown here is derived from an EMBL/GenBank/DDBJ whole genome shotgun (WGS) entry which is preliminary data.</text>
</comment>
<sequence>MGYTPWLDRVKYVKNIGVVFGQRSQLWWDVPVIDSFDLLRDIYDVPEAEYRDNLKLLTEALDLEQIIHTPVRQLSLGQRMRCEIAASLLHSPRILFLDEPTIGLDAVSKIAVRQFVTRINKEKGVTVILTTHDMNDIEALAQRIILIGKGNLLYDGELAALREKYADAGGGEILTGASAIEDMIVRMYKEYDIS</sequence>
<reference evidence="5 6" key="1">
    <citation type="submission" date="2019-07" db="EMBL/GenBank/DDBJ databases">
        <authorList>
            <person name="Kim J."/>
        </authorList>
    </citation>
    <scope>NUCLEOTIDE SEQUENCE [LARGE SCALE GENOMIC DNA]</scope>
    <source>
        <strain evidence="5 6">G13</strain>
    </source>
</reference>
<dbReference type="PANTHER" id="PTHR42711">
    <property type="entry name" value="ABC TRANSPORTER ATP-BINDING PROTEIN"/>
    <property type="match status" value="1"/>
</dbReference>
<evidence type="ECO:0000313" key="5">
    <source>
        <dbReference type="EMBL" id="TVY00437.1"/>
    </source>
</evidence>
<feature type="domain" description="ABC transporter" evidence="4">
    <location>
        <begin position="13"/>
        <end position="101"/>
    </location>
</feature>
<dbReference type="Gene3D" id="3.40.50.300">
    <property type="entry name" value="P-loop containing nucleotide triphosphate hydrolases"/>
    <property type="match status" value="1"/>
</dbReference>
<evidence type="ECO:0000256" key="1">
    <source>
        <dbReference type="ARBA" id="ARBA00022448"/>
    </source>
</evidence>
<dbReference type="GO" id="GO:0005524">
    <property type="term" value="F:ATP binding"/>
    <property type="evidence" value="ECO:0007669"/>
    <property type="project" value="UniProtKB-KW"/>
</dbReference>
<evidence type="ECO:0000313" key="6">
    <source>
        <dbReference type="Proteomes" id="UP000316330"/>
    </source>
</evidence>
<keyword evidence="2" id="KW-0547">Nucleotide-binding</keyword>
<dbReference type="SUPFAM" id="SSF52540">
    <property type="entry name" value="P-loop containing nucleoside triphosphate hydrolases"/>
    <property type="match status" value="1"/>
</dbReference>
<organism evidence="5 6">
    <name type="scientific">Cohnella terricola</name>
    <dbReference type="NCBI Taxonomy" id="1289167"/>
    <lineage>
        <taxon>Bacteria</taxon>
        <taxon>Bacillati</taxon>
        <taxon>Bacillota</taxon>
        <taxon>Bacilli</taxon>
        <taxon>Bacillales</taxon>
        <taxon>Paenibacillaceae</taxon>
        <taxon>Cohnella</taxon>
    </lineage>
</organism>
<proteinExistence type="predicted"/>